<gene>
    <name evidence="7" type="ORF">KDB89_06035</name>
</gene>
<feature type="transmembrane region" description="Helical" evidence="6">
    <location>
        <begin position="6"/>
        <end position="27"/>
    </location>
</feature>
<reference evidence="7 8" key="1">
    <citation type="submission" date="2021-07" db="EMBL/GenBank/DDBJ databases">
        <title>complete genome sequencing of Tessaracoccus sp.J1M15.</title>
        <authorList>
            <person name="Bae J.-W."/>
            <person name="Kim D.-y."/>
        </authorList>
    </citation>
    <scope>NUCLEOTIDE SEQUENCE [LARGE SCALE GENOMIC DNA]</scope>
    <source>
        <strain evidence="7 8">J1M15</strain>
    </source>
</reference>
<dbReference type="RefSeq" id="WP_219083936.1">
    <property type="nucleotide sequence ID" value="NZ_CP079216.1"/>
</dbReference>
<keyword evidence="3 6" id="KW-0812">Transmembrane</keyword>
<feature type="transmembrane region" description="Helical" evidence="6">
    <location>
        <begin position="71"/>
        <end position="94"/>
    </location>
</feature>
<feature type="transmembrane region" description="Helical" evidence="6">
    <location>
        <begin position="176"/>
        <end position="196"/>
    </location>
</feature>
<keyword evidence="8" id="KW-1185">Reference proteome</keyword>
<dbReference type="EMBL" id="CP079216">
    <property type="protein sequence ID" value="QXT64011.1"/>
    <property type="molecule type" value="Genomic_DNA"/>
</dbReference>
<dbReference type="Proteomes" id="UP000824504">
    <property type="component" value="Chromosome"/>
</dbReference>
<comment type="similarity">
    <text evidence="2">Belongs to the oxidase-dependent Fe transporter (OFeT) (TC 9.A.10.1) family.</text>
</comment>
<dbReference type="PANTHER" id="PTHR31632:SF2">
    <property type="entry name" value="PLASMA MEMBRANE IRON PERMEASE"/>
    <property type="match status" value="1"/>
</dbReference>
<dbReference type="Pfam" id="PF03239">
    <property type="entry name" value="FTR1"/>
    <property type="match status" value="1"/>
</dbReference>
<comment type="subcellular location">
    <subcellularLocation>
        <location evidence="1">Membrane</location>
        <topology evidence="1">Multi-pass membrane protein</topology>
    </subcellularLocation>
</comment>
<feature type="transmembrane region" description="Helical" evidence="6">
    <location>
        <begin position="106"/>
        <end position="126"/>
    </location>
</feature>
<keyword evidence="4 6" id="KW-1133">Transmembrane helix</keyword>
<feature type="transmembrane region" description="Helical" evidence="6">
    <location>
        <begin position="39"/>
        <end position="59"/>
    </location>
</feature>
<keyword evidence="5 6" id="KW-0472">Membrane</keyword>
<dbReference type="NCBIfam" id="NF041756">
    <property type="entry name" value="EfeU"/>
    <property type="match status" value="1"/>
</dbReference>
<feature type="transmembrane region" description="Helical" evidence="6">
    <location>
        <begin position="269"/>
        <end position="290"/>
    </location>
</feature>
<sequence>MFVATFLIGLREGLEASLIIGILLAYVTRAGRPDLRGRIWWGVGIAVAVALVLGAVLTFGRYGLSFEGQELLGGSLSMLAVAMVTGMVFWMMKAGRTMKKDLEADAGRAMITGSGAAIFWLALVTVGREGLETTLMLWGWAVTPVALLGAVVGILVAVGLGVALSRGMLRINLGRFFTVTGALLVVLAAGILAYAVHDLQEARFLPGPFSGAPITPTDATTGDVLVGFTTSPFWAAAYPFGWAFDLEDVIDPAGLLAGVLKGTVGFTPLMSWLEVTAWALYLALVVPAFVRRTRAVH</sequence>
<evidence type="ECO:0000256" key="1">
    <source>
        <dbReference type="ARBA" id="ARBA00004141"/>
    </source>
</evidence>
<evidence type="ECO:0000256" key="3">
    <source>
        <dbReference type="ARBA" id="ARBA00022692"/>
    </source>
</evidence>
<dbReference type="PANTHER" id="PTHR31632">
    <property type="entry name" value="IRON TRANSPORTER FTH1"/>
    <property type="match status" value="1"/>
</dbReference>
<accession>A0ABX8SKV4</accession>
<evidence type="ECO:0000313" key="8">
    <source>
        <dbReference type="Proteomes" id="UP000824504"/>
    </source>
</evidence>
<evidence type="ECO:0000256" key="6">
    <source>
        <dbReference type="SAM" id="Phobius"/>
    </source>
</evidence>
<evidence type="ECO:0000256" key="2">
    <source>
        <dbReference type="ARBA" id="ARBA00008333"/>
    </source>
</evidence>
<dbReference type="InterPro" id="IPR004923">
    <property type="entry name" value="FTR1/Fip1/EfeU"/>
</dbReference>
<evidence type="ECO:0000256" key="4">
    <source>
        <dbReference type="ARBA" id="ARBA00022989"/>
    </source>
</evidence>
<evidence type="ECO:0000313" key="7">
    <source>
        <dbReference type="EMBL" id="QXT64011.1"/>
    </source>
</evidence>
<proteinExistence type="inferred from homology"/>
<name>A0ABX8SKV4_9ACTN</name>
<feature type="transmembrane region" description="Helical" evidence="6">
    <location>
        <begin position="138"/>
        <end position="164"/>
    </location>
</feature>
<protein>
    <submittedName>
        <fullName evidence="7">FTR1 family protein</fullName>
    </submittedName>
</protein>
<evidence type="ECO:0000256" key="5">
    <source>
        <dbReference type="ARBA" id="ARBA00023136"/>
    </source>
</evidence>
<organism evidence="7 8">
    <name type="scientific">Tessaracoccus palaemonis</name>
    <dbReference type="NCBI Taxonomy" id="2829499"/>
    <lineage>
        <taxon>Bacteria</taxon>
        <taxon>Bacillati</taxon>
        <taxon>Actinomycetota</taxon>
        <taxon>Actinomycetes</taxon>
        <taxon>Propionibacteriales</taxon>
        <taxon>Propionibacteriaceae</taxon>
        <taxon>Tessaracoccus</taxon>
    </lineage>
</organism>